<gene>
    <name evidence="2" type="ORF">HPDFL43_15152</name>
</gene>
<feature type="transmembrane region" description="Helical" evidence="1">
    <location>
        <begin position="12"/>
        <end position="29"/>
    </location>
</feature>
<keyword evidence="1" id="KW-0472">Membrane</keyword>
<dbReference type="STRING" id="411684.HPDFL43_15152"/>
<comment type="caution">
    <text evidence="2">The sequence shown here is derived from an EMBL/GenBank/DDBJ whole genome shotgun (WGS) entry which is preliminary data.</text>
</comment>
<proteinExistence type="predicted"/>
<dbReference type="Proteomes" id="UP000004291">
    <property type="component" value="Chromosome"/>
</dbReference>
<evidence type="ECO:0000313" key="3">
    <source>
        <dbReference type="Proteomes" id="UP000004291"/>
    </source>
</evidence>
<reference evidence="2 3" key="1">
    <citation type="submission" date="2007-10" db="EMBL/GenBank/DDBJ databases">
        <authorList>
            <person name="Wagner-Dobler I."/>
            <person name="Ferriera S."/>
            <person name="Johnson J."/>
            <person name="Kravitz S."/>
            <person name="Beeson K."/>
            <person name="Sutton G."/>
            <person name="Rogers Y.-H."/>
            <person name="Friedman R."/>
            <person name="Frazier M."/>
            <person name="Venter J.C."/>
        </authorList>
    </citation>
    <scope>NUCLEOTIDE SEQUENCE [LARGE SCALE GENOMIC DNA]</scope>
    <source>
        <strain evidence="2 3">DFL-43</strain>
    </source>
</reference>
<organism evidence="2 3">
    <name type="scientific">Hoeflea phototrophica (strain DSM 17068 / NCIMB 14078 / DFL-43)</name>
    <dbReference type="NCBI Taxonomy" id="411684"/>
    <lineage>
        <taxon>Bacteria</taxon>
        <taxon>Pseudomonadati</taxon>
        <taxon>Pseudomonadota</taxon>
        <taxon>Alphaproteobacteria</taxon>
        <taxon>Hyphomicrobiales</taxon>
        <taxon>Rhizobiaceae</taxon>
        <taxon>Hoeflea</taxon>
    </lineage>
</organism>
<evidence type="ECO:0000313" key="2">
    <source>
        <dbReference type="EMBL" id="EDQ34346.2"/>
    </source>
</evidence>
<sequence length="75" mass="7595">MKDLFTKITSGAAGFAVLFVGLAMAGLGLTVMAMFAMFALAAIGLALVVRPFMAATTSDPASKEPGAFRQNPAAA</sequence>
<dbReference type="RefSeq" id="WP_156970330.1">
    <property type="nucleotide sequence ID" value="NZ_CM002917.1"/>
</dbReference>
<reference evidence="2 3" key="2">
    <citation type="submission" date="2012-06" db="EMBL/GenBank/DDBJ databases">
        <authorList>
            <person name="Fiebig A."/>
        </authorList>
    </citation>
    <scope>NUCLEOTIDE SEQUENCE [LARGE SCALE GENOMIC DNA]</scope>
    <source>
        <strain evidence="2 3">DFL-43</strain>
    </source>
</reference>
<keyword evidence="1" id="KW-0812">Transmembrane</keyword>
<dbReference type="AlphaFoldDB" id="A9D363"/>
<evidence type="ECO:0000256" key="1">
    <source>
        <dbReference type="SAM" id="Phobius"/>
    </source>
</evidence>
<name>A9D363_HOEPD</name>
<dbReference type="HOGENOM" id="CLU_2666109_0_0_5"/>
<protein>
    <submittedName>
        <fullName evidence="2">Uncharacterized protein</fullName>
    </submittedName>
</protein>
<dbReference type="EMBL" id="ABIA03000004">
    <property type="protein sequence ID" value="EDQ34346.2"/>
    <property type="molecule type" value="Genomic_DNA"/>
</dbReference>
<keyword evidence="3" id="KW-1185">Reference proteome</keyword>
<accession>A9D363</accession>
<keyword evidence="1" id="KW-1133">Transmembrane helix</keyword>